<sequence length="305" mass="31500">MISRSFRSRCLAPSMRPLALALAVISAPPASAETPREIDAFTRENLASCKGAGGNPKLLDNYLTAAGDLDGDGRSDYVTDLAGLECANAWSFFCGSAGCPVTIWLSGPERYRVAWGGNAQAWTLRGKTVILSLHGQLCKPPRIGADGCKIEKRFDQAEPPTAKPAPVAAAPRVAPTGATRAWRTRQAGSGPVIAEGPGTGILIALSALCLRDRPVIMAALSQAAGAPSTSFTFQFAESQIEVPGIAGTATQKTYILDPRSQGLAAALSGAAAGVTLHIAGKDQGVLSLSGSTKALRQALSPCLAF</sequence>
<feature type="chain" id="PRO_5047100868" description="DUF2125 domain-containing protein" evidence="1">
    <location>
        <begin position="33"/>
        <end position="305"/>
    </location>
</feature>
<evidence type="ECO:0008006" key="4">
    <source>
        <dbReference type="Google" id="ProtNLM"/>
    </source>
</evidence>
<dbReference type="RefSeq" id="WP_311161247.1">
    <property type="nucleotide sequence ID" value="NZ_JAVQLW010000002.1"/>
</dbReference>
<keyword evidence="3" id="KW-1185">Reference proteome</keyword>
<accession>A0ABU2HUU8</accession>
<name>A0ABU2HUU8_9RHOB</name>
<feature type="signal peptide" evidence="1">
    <location>
        <begin position="1"/>
        <end position="32"/>
    </location>
</feature>
<organism evidence="2 3">
    <name type="scientific">Paracoccus aurantius</name>
    <dbReference type="NCBI Taxonomy" id="3073814"/>
    <lineage>
        <taxon>Bacteria</taxon>
        <taxon>Pseudomonadati</taxon>
        <taxon>Pseudomonadota</taxon>
        <taxon>Alphaproteobacteria</taxon>
        <taxon>Rhodobacterales</taxon>
        <taxon>Paracoccaceae</taxon>
        <taxon>Paracoccus</taxon>
    </lineage>
</organism>
<comment type="caution">
    <text evidence="2">The sequence shown here is derived from an EMBL/GenBank/DDBJ whole genome shotgun (WGS) entry which is preliminary data.</text>
</comment>
<dbReference type="Proteomes" id="UP001269144">
    <property type="component" value="Unassembled WGS sequence"/>
</dbReference>
<proteinExistence type="predicted"/>
<evidence type="ECO:0000313" key="2">
    <source>
        <dbReference type="EMBL" id="MDS9468823.1"/>
    </source>
</evidence>
<evidence type="ECO:0000256" key="1">
    <source>
        <dbReference type="SAM" id="SignalP"/>
    </source>
</evidence>
<evidence type="ECO:0000313" key="3">
    <source>
        <dbReference type="Proteomes" id="UP001269144"/>
    </source>
</evidence>
<dbReference type="EMBL" id="JAVQLW010000002">
    <property type="protein sequence ID" value="MDS9468823.1"/>
    <property type="molecule type" value="Genomic_DNA"/>
</dbReference>
<gene>
    <name evidence="2" type="ORF">RGQ15_14755</name>
</gene>
<reference evidence="3" key="1">
    <citation type="submission" date="2023-07" db="EMBL/GenBank/DDBJ databases">
        <title>Paracoccus sp. MBLB3053 whole genome sequence.</title>
        <authorList>
            <person name="Hwang C.Y."/>
            <person name="Cho E.-S."/>
            <person name="Seo M.-J."/>
        </authorList>
    </citation>
    <scope>NUCLEOTIDE SEQUENCE [LARGE SCALE GENOMIC DNA]</scope>
    <source>
        <strain evidence="3">MBLB3053</strain>
    </source>
</reference>
<protein>
    <recommendedName>
        <fullName evidence="4">DUF2125 domain-containing protein</fullName>
    </recommendedName>
</protein>
<keyword evidence="1" id="KW-0732">Signal</keyword>